<feature type="compositionally biased region" description="Basic residues" evidence="1">
    <location>
        <begin position="32"/>
        <end position="43"/>
    </location>
</feature>
<feature type="compositionally biased region" description="Basic residues" evidence="1">
    <location>
        <begin position="126"/>
        <end position="137"/>
    </location>
</feature>
<feature type="compositionally biased region" description="Basic and acidic residues" evidence="1">
    <location>
        <begin position="1"/>
        <end position="12"/>
    </location>
</feature>
<proteinExistence type="predicted"/>
<feature type="compositionally biased region" description="Basic residues" evidence="1">
    <location>
        <begin position="72"/>
        <end position="86"/>
    </location>
</feature>
<dbReference type="EC" id="1.2.1.2" evidence="2"/>
<feature type="compositionally biased region" description="Low complexity" evidence="1">
    <location>
        <begin position="48"/>
        <end position="64"/>
    </location>
</feature>
<dbReference type="AlphaFoldDB" id="A0A6J4TTK5"/>
<feature type="compositionally biased region" description="Low complexity" evidence="1">
    <location>
        <begin position="547"/>
        <end position="556"/>
    </location>
</feature>
<feature type="compositionally biased region" description="Basic and acidic residues" evidence="1">
    <location>
        <begin position="138"/>
        <end position="155"/>
    </location>
</feature>
<feature type="region of interest" description="Disordered" evidence="1">
    <location>
        <begin position="1"/>
        <end position="182"/>
    </location>
</feature>
<dbReference type="EMBL" id="CADCVS010000488">
    <property type="protein sequence ID" value="CAA9530177.1"/>
    <property type="molecule type" value="Genomic_DNA"/>
</dbReference>
<reference evidence="2" key="1">
    <citation type="submission" date="2020-02" db="EMBL/GenBank/DDBJ databases">
        <authorList>
            <person name="Meier V. D."/>
        </authorList>
    </citation>
    <scope>NUCLEOTIDE SEQUENCE</scope>
    <source>
        <strain evidence="2">AVDCRST_MAG30</strain>
    </source>
</reference>
<feature type="compositionally biased region" description="Basic and acidic residues" evidence="1">
    <location>
        <begin position="618"/>
        <end position="665"/>
    </location>
</feature>
<feature type="non-terminal residue" evidence="2">
    <location>
        <position position="773"/>
    </location>
</feature>
<feature type="compositionally biased region" description="Basic residues" evidence="1">
    <location>
        <begin position="13"/>
        <end position="23"/>
    </location>
</feature>
<feature type="compositionally biased region" description="Basic and acidic residues" evidence="1">
    <location>
        <begin position="483"/>
        <end position="493"/>
    </location>
</feature>
<feature type="compositionally biased region" description="Basic and acidic residues" evidence="1">
    <location>
        <begin position="276"/>
        <end position="298"/>
    </location>
</feature>
<name>A0A6J4TTK5_9ACTN</name>
<feature type="non-terminal residue" evidence="2">
    <location>
        <position position="1"/>
    </location>
</feature>
<feature type="region of interest" description="Disordered" evidence="1">
    <location>
        <begin position="459"/>
        <end position="773"/>
    </location>
</feature>
<evidence type="ECO:0000256" key="1">
    <source>
        <dbReference type="SAM" id="MobiDB-lite"/>
    </source>
</evidence>
<feature type="compositionally biased region" description="Basic and acidic residues" evidence="1">
    <location>
        <begin position="741"/>
        <end position="761"/>
    </location>
</feature>
<gene>
    <name evidence="2" type="ORF">AVDCRST_MAG30-3703</name>
</gene>
<organism evidence="2">
    <name type="scientific">uncultured Solirubrobacteraceae bacterium</name>
    <dbReference type="NCBI Taxonomy" id="1162706"/>
    <lineage>
        <taxon>Bacteria</taxon>
        <taxon>Bacillati</taxon>
        <taxon>Actinomycetota</taxon>
        <taxon>Thermoleophilia</taxon>
        <taxon>Solirubrobacterales</taxon>
        <taxon>Solirubrobacteraceae</taxon>
        <taxon>environmental samples</taxon>
    </lineage>
</organism>
<feature type="compositionally biased region" description="Basic and acidic residues" evidence="1">
    <location>
        <begin position="692"/>
        <end position="710"/>
    </location>
</feature>
<feature type="compositionally biased region" description="Basic and acidic residues" evidence="1">
    <location>
        <begin position="565"/>
        <end position="584"/>
    </location>
</feature>
<accession>A0A6J4TTK5</accession>
<feature type="region of interest" description="Disordered" evidence="1">
    <location>
        <begin position="223"/>
        <end position="400"/>
    </location>
</feature>
<sequence length="773" mass="84862">GQVRPLELDVRGRRPRPGRRRRRAGDPGVHGPHGRPGRLRRPARRDAPAPAVRLPGHAPPLLALHARDGRAAVRHPARALPRGRRHADRELGARPHDDARLRRRLDPAHRRRADHPRGGDRPAPARQRRPPGRRHHGDARARVHPGLERHPDALRDPPGLPPDAAREGGGPHARGLHRDRRPQEGVVVALRQVHGLAAEGLVRRGRDGGERLRLLAPAEADRQPLALPDDAAGVRRRARRPLRDGAEPGGRLDPLRPAAPRARPHEVARGARPRRPRDGALLEGLARDPLRRGEDGGHRHGGLPDARRRARGEGGPLHEHAAAAAVARQGDRPAGRRPLGAVVRLPPRPPDQGPLRGLRARAGLADPEPDVGLPRARRRAGAECGGGAQGDQRLRPDHGRARRRLRAAQGRRHDLLRLLDLLRVLRGRRQPDPPPRAGRPLRARRLRLARVGLGVAREPARPLQPGVRRPRGQAVVGAQEARLVGRGEREVGGLRRPRLPARQATRVPARRPRGGDGRDPGRRPVHDDARRPRTPLQRQRAARRAAADALRAARVARPQRPLSARRREPGGDHVGSRREPDRGTAGRALPARGVDLPAHGAPHRRPDEPQPPVARRAAARDVRGDRPGARRVEGDRRRRVDGRRDAARGDRGAREGHEPRQAAADRRRRAAPDLPAVALRHLRLDGAGGHGRRGERPRGDVGRPERDDPRVQGVPLRGARGPALGRDDGAPRGSRHVVARRGGERGSSRREPRARGRDGPGHLRLRRREPGAI</sequence>
<protein>
    <submittedName>
        <fullName evidence="2">Formate dehydrogenase O alpha subunit</fullName>
        <ecNumber evidence="2">1.2.1.2</ecNumber>
    </submittedName>
</protein>
<dbReference type="GO" id="GO:0016491">
    <property type="term" value="F:oxidoreductase activity"/>
    <property type="evidence" value="ECO:0007669"/>
    <property type="project" value="UniProtKB-KW"/>
</dbReference>
<feature type="compositionally biased region" description="Basic and acidic residues" evidence="1">
    <location>
        <begin position="87"/>
        <end position="108"/>
    </location>
</feature>
<feature type="compositionally biased region" description="Basic and acidic residues" evidence="1">
    <location>
        <begin position="513"/>
        <end position="531"/>
    </location>
</feature>
<keyword evidence="2" id="KW-0560">Oxidoreductase</keyword>
<evidence type="ECO:0000313" key="2">
    <source>
        <dbReference type="EMBL" id="CAA9530177.1"/>
    </source>
</evidence>